<organism evidence="3 4">
    <name type="scientific">Lentilactobacillus kisonensis DSM 19906 = JCM 15041</name>
    <dbReference type="NCBI Taxonomy" id="1423766"/>
    <lineage>
        <taxon>Bacteria</taxon>
        <taxon>Bacillati</taxon>
        <taxon>Bacillota</taxon>
        <taxon>Bacilli</taxon>
        <taxon>Lactobacillales</taxon>
        <taxon>Lactobacillaceae</taxon>
        <taxon>Lentilactobacillus</taxon>
    </lineage>
</organism>
<sequence length="91" mass="9710">MSAGIYEGLTARAHHVLEGSKDQAQNQGITVEGTAKNGSPKHMIVKFAKVNNYDLIVLGKSGTNAINRFILGSTSEYVARNANAHVLVVSE</sequence>
<gene>
    <name evidence="3" type="ORF">FC98_GL001176</name>
</gene>
<proteinExistence type="inferred from homology"/>
<protein>
    <submittedName>
        <fullName evidence="3">Universal stress family protein</fullName>
    </submittedName>
</protein>
<dbReference type="InterPro" id="IPR006015">
    <property type="entry name" value="Universal_stress_UspA"/>
</dbReference>
<dbReference type="CDD" id="cd00293">
    <property type="entry name" value="USP-like"/>
    <property type="match status" value="1"/>
</dbReference>
<dbReference type="InterPro" id="IPR014729">
    <property type="entry name" value="Rossmann-like_a/b/a_fold"/>
</dbReference>
<dbReference type="PANTHER" id="PTHR46268:SF6">
    <property type="entry name" value="UNIVERSAL STRESS PROTEIN UP12"/>
    <property type="match status" value="1"/>
</dbReference>
<dbReference type="PRINTS" id="PR01438">
    <property type="entry name" value="UNVRSLSTRESS"/>
</dbReference>
<dbReference type="Gene3D" id="3.40.50.620">
    <property type="entry name" value="HUPs"/>
    <property type="match status" value="1"/>
</dbReference>
<comment type="caution">
    <text evidence="3">The sequence shown here is derived from an EMBL/GenBank/DDBJ whole genome shotgun (WGS) entry which is preliminary data.</text>
</comment>
<dbReference type="EMBL" id="AZEB01000002">
    <property type="protein sequence ID" value="KRL23136.1"/>
    <property type="molecule type" value="Genomic_DNA"/>
</dbReference>
<dbReference type="AlphaFoldDB" id="A0A0R1NS14"/>
<dbReference type="Proteomes" id="UP000051439">
    <property type="component" value="Unassembled WGS sequence"/>
</dbReference>
<keyword evidence="4" id="KW-1185">Reference proteome</keyword>
<reference evidence="3 4" key="1">
    <citation type="journal article" date="2015" name="Genome Announc.">
        <title>Expanding the biotechnology potential of lactobacilli through comparative genomics of 213 strains and associated genera.</title>
        <authorList>
            <person name="Sun Z."/>
            <person name="Harris H.M."/>
            <person name="McCann A."/>
            <person name="Guo C."/>
            <person name="Argimon S."/>
            <person name="Zhang W."/>
            <person name="Yang X."/>
            <person name="Jeffery I.B."/>
            <person name="Cooney J.C."/>
            <person name="Kagawa T.F."/>
            <person name="Liu W."/>
            <person name="Song Y."/>
            <person name="Salvetti E."/>
            <person name="Wrobel A."/>
            <person name="Rasinkangas P."/>
            <person name="Parkhill J."/>
            <person name="Rea M.C."/>
            <person name="O'Sullivan O."/>
            <person name="Ritari J."/>
            <person name="Douillard F.P."/>
            <person name="Paul Ross R."/>
            <person name="Yang R."/>
            <person name="Briner A.E."/>
            <person name="Felis G.E."/>
            <person name="de Vos W.M."/>
            <person name="Barrangou R."/>
            <person name="Klaenhammer T.R."/>
            <person name="Caufield P.W."/>
            <person name="Cui Y."/>
            <person name="Zhang H."/>
            <person name="O'Toole P.W."/>
        </authorList>
    </citation>
    <scope>NUCLEOTIDE SEQUENCE [LARGE SCALE GENOMIC DNA]</scope>
    <source>
        <strain evidence="3 4">DSM 19906</strain>
    </source>
</reference>
<evidence type="ECO:0000256" key="1">
    <source>
        <dbReference type="ARBA" id="ARBA00008791"/>
    </source>
</evidence>
<evidence type="ECO:0000313" key="4">
    <source>
        <dbReference type="Proteomes" id="UP000051439"/>
    </source>
</evidence>
<dbReference type="PATRIC" id="fig|1423766.4.peg.1213"/>
<feature type="domain" description="UspA" evidence="2">
    <location>
        <begin position="18"/>
        <end position="89"/>
    </location>
</feature>
<accession>A0A0R1NS14</accession>
<name>A0A0R1NS14_9LACO</name>
<comment type="similarity">
    <text evidence="1">Belongs to the universal stress protein A family.</text>
</comment>
<dbReference type="PANTHER" id="PTHR46268">
    <property type="entry name" value="STRESS RESPONSE PROTEIN NHAX"/>
    <property type="match status" value="1"/>
</dbReference>
<dbReference type="Pfam" id="PF00582">
    <property type="entry name" value="Usp"/>
    <property type="match status" value="1"/>
</dbReference>
<evidence type="ECO:0000259" key="2">
    <source>
        <dbReference type="Pfam" id="PF00582"/>
    </source>
</evidence>
<dbReference type="SUPFAM" id="SSF52402">
    <property type="entry name" value="Adenine nucleotide alpha hydrolases-like"/>
    <property type="match status" value="1"/>
</dbReference>
<evidence type="ECO:0000313" key="3">
    <source>
        <dbReference type="EMBL" id="KRL23136.1"/>
    </source>
</evidence>
<dbReference type="InterPro" id="IPR006016">
    <property type="entry name" value="UspA"/>
</dbReference>